<organism evidence="3 4">
    <name type="scientific">Streptomyces clavifer</name>
    <dbReference type="NCBI Taxonomy" id="68188"/>
    <lineage>
        <taxon>Bacteria</taxon>
        <taxon>Bacillati</taxon>
        <taxon>Actinomycetota</taxon>
        <taxon>Actinomycetes</taxon>
        <taxon>Kitasatosporales</taxon>
        <taxon>Streptomycetaceae</taxon>
        <taxon>Streptomyces</taxon>
    </lineage>
</organism>
<reference evidence="3 4" key="1">
    <citation type="submission" date="2021-03" db="EMBL/GenBank/DDBJ databases">
        <title>Sequencing the genomes of 1000 actinobacteria strains.</title>
        <authorList>
            <person name="Klenk H.-P."/>
        </authorList>
    </citation>
    <scope>NUCLEOTIDE SEQUENCE [LARGE SCALE GENOMIC DNA]</scope>
    <source>
        <strain evidence="3 4">DSM 40843</strain>
    </source>
</reference>
<feature type="region of interest" description="Disordered" evidence="1">
    <location>
        <begin position="45"/>
        <end position="71"/>
    </location>
</feature>
<dbReference type="EC" id="3.2.1.18" evidence="3"/>
<evidence type="ECO:0000313" key="4">
    <source>
        <dbReference type="Proteomes" id="UP001519311"/>
    </source>
</evidence>
<dbReference type="InterPro" id="IPR018905">
    <property type="entry name" value="A-galactase_NEW3"/>
</dbReference>
<evidence type="ECO:0000259" key="2">
    <source>
        <dbReference type="Pfam" id="PF10633"/>
    </source>
</evidence>
<dbReference type="Gene3D" id="2.60.40.10">
    <property type="entry name" value="Immunoglobulins"/>
    <property type="match status" value="1"/>
</dbReference>
<dbReference type="InterPro" id="IPR013783">
    <property type="entry name" value="Ig-like_fold"/>
</dbReference>
<comment type="caution">
    <text evidence="3">The sequence shown here is derived from an EMBL/GenBank/DDBJ whole genome shotgun (WGS) entry which is preliminary data.</text>
</comment>
<keyword evidence="3" id="KW-0378">Hydrolase</keyword>
<sequence>MARSAGTLDLAVPGGWTAERVAFPATRPGEGANIKVPVTVPAGASGDAGLTATYRSDGKQASGSRTVTVTP</sequence>
<dbReference type="Pfam" id="PF10633">
    <property type="entry name" value="NPCBM_assoc"/>
    <property type="match status" value="1"/>
</dbReference>
<gene>
    <name evidence="3" type="ORF">JOF59_000592</name>
</gene>
<feature type="domain" description="Alpha-galactosidase NEW3" evidence="2">
    <location>
        <begin position="6"/>
        <end position="55"/>
    </location>
</feature>
<feature type="compositionally biased region" description="Polar residues" evidence="1">
    <location>
        <begin position="59"/>
        <end position="71"/>
    </location>
</feature>
<accession>A0ABS4V2Q4</accession>
<dbReference type="Proteomes" id="UP001519311">
    <property type="component" value="Unassembled WGS sequence"/>
</dbReference>
<keyword evidence="4" id="KW-1185">Reference proteome</keyword>
<proteinExistence type="predicted"/>
<dbReference type="GO" id="GO:0004308">
    <property type="term" value="F:exo-alpha-sialidase activity"/>
    <property type="evidence" value="ECO:0007669"/>
    <property type="project" value="UniProtKB-EC"/>
</dbReference>
<evidence type="ECO:0000313" key="3">
    <source>
        <dbReference type="EMBL" id="MBP2358192.1"/>
    </source>
</evidence>
<protein>
    <submittedName>
        <fullName evidence="3">Sialidase-1</fullName>
        <ecNumber evidence="3">3.2.1.18</ecNumber>
    </submittedName>
</protein>
<keyword evidence="3" id="KW-0326">Glycosidase</keyword>
<name>A0ABS4V2Q4_9ACTN</name>
<evidence type="ECO:0000256" key="1">
    <source>
        <dbReference type="SAM" id="MobiDB-lite"/>
    </source>
</evidence>
<dbReference type="EMBL" id="JAGINS010000001">
    <property type="protein sequence ID" value="MBP2358192.1"/>
    <property type="molecule type" value="Genomic_DNA"/>
</dbReference>